<proteinExistence type="predicted"/>
<protein>
    <submittedName>
        <fullName evidence="1">Uncharacterized protein</fullName>
    </submittedName>
</protein>
<geneLocation type="plasmid" evidence="2">
    <name>lp32-a</name>
</geneLocation>
<accession>A0A386PNT3</accession>
<evidence type="ECO:0000313" key="2">
    <source>
        <dbReference type="Proteomes" id="UP000275571"/>
    </source>
</evidence>
<dbReference type="KEGG" id="btur:DB313_05330"/>
<dbReference type="Proteomes" id="UP000275571">
    <property type="component" value="Plasmid lp32-A"/>
</dbReference>
<dbReference type="AlphaFoldDB" id="A0A386PNT3"/>
<sequence length="103" mass="12100">MVLEGYVNKSIMVLIGYRTRLKLNEHCKDSNKNSYKDLLLANLTSINNDEQKIQIRTTSYLQNKIILFSKNPQLLTISEEQPTLNDFVKERSNDMETKYRQNT</sequence>
<name>A0A386PNT3_9SPIR</name>
<dbReference type="EMBL" id="CP028886">
    <property type="protein sequence ID" value="AYE36922.1"/>
    <property type="molecule type" value="Genomic_DNA"/>
</dbReference>
<gene>
    <name evidence="1" type="ORF">DB313_05330</name>
</gene>
<keyword evidence="1" id="KW-0614">Plasmid</keyword>
<keyword evidence="2" id="KW-1185">Reference proteome</keyword>
<evidence type="ECO:0000313" key="1">
    <source>
        <dbReference type="EMBL" id="AYE36922.1"/>
    </source>
</evidence>
<dbReference type="RefSeq" id="WP_120104843.1">
    <property type="nucleotide sequence ID" value="NZ_CP028886.1"/>
</dbReference>
<organism evidence="1 2">
    <name type="scientific">Borrelia turcica IST7</name>
    <dbReference type="NCBI Taxonomy" id="1104446"/>
    <lineage>
        <taxon>Bacteria</taxon>
        <taxon>Pseudomonadati</taxon>
        <taxon>Spirochaetota</taxon>
        <taxon>Spirochaetia</taxon>
        <taxon>Spirochaetales</taxon>
        <taxon>Borreliaceae</taxon>
        <taxon>Borrelia</taxon>
    </lineage>
</organism>
<reference evidence="1 2" key="1">
    <citation type="journal article" date="2018" name="Infect. Genet. Evol.">
        <title>Genome-wide analysis of Borrelia turcica and 'Candidatus Borrelia tachyglossi' shows relapsing fever-like genomes with unique genomic links to Lyme disease Borrelia.</title>
        <authorList>
            <person name="Gofton A.W."/>
            <person name="Margos G."/>
            <person name="Fingerle V."/>
            <person name="Hepner S."/>
            <person name="Loh S.M."/>
            <person name="Ryan U."/>
            <person name="Irwin P."/>
            <person name="Oskam C.L."/>
        </authorList>
    </citation>
    <scope>NUCLEOTIDE SEQUENCE [LARGE SCALE GENOMIC DNA]</scope>
    <source>
        <strain evidence="1 2">IST7</strain>
        <plasmid evidence="1">lp32-A</plasmid>
    </source>
</reference>